<comment type="caution">
    <text evidence="1">The sequence shown here is derived from an EMBL/GenBank/DDBJ whole genome shotgun (WGS) entry which is preliminary data.</text>
</comment>
<organism evidence="1">
    <name type="scientific">candidate division WOR-3 bacterium</name>
    <dbReference type="NCBI Taxonomy" id="2052148"/>
    <lineage>
        <taxon>Bacteria</taxon>
        <taxon>Bacteria division WOR-3</taxon>
    </lineage>
</organism>
<protein>
    <submittedName>
        <fullName evidence="1">Four helix bundle protein</fullName>
    </submittedName>
</protein>
<dbReference type="InterPro" id="IPR036583">
    <property type="entry name" value="23S_rRNA_IVS_sf"/>
</dbReference>
<proteinExistence type="predicted"/>
<dbReference type="PANTHER" id="PTHR38471">
    <property type="entry name" value="FOUR HELIX BUNDLE PROTEIN"/>
    <property type="match status" value="1"/>
</dbReference>
<accession>A0A7C6EA02</accession>
<dbReference type="AlphaFoldDB" id="A0A7C6EA02"/>
<name>A0A7C6EA02_UNCW3</name>
<dbReference type="NCBIfam" id="TIGR02436">
    <property type="entry name" value="four helix bundle protein"/>
    <property type="match status" value="1"/>
</dbReference>
<dbReference type="Pfam" id="PF05635">
    <property type="entry name" value="23S_rRNA_IVP"/>
    <property type="match status" value="1"/>
</dbReference>
<dbReference type="PANTHER" id="PTHR38471:SF2">
    <property type="entry name" value="FOUR HELIX BUNDLE PROTEIN"/>
    <property type="match status" value="1"/>
</dbReference>
<reference evidence="1" key="1">
    <citation type="journal article" date="2020" name="mSystems">
        <title>Genome- and Community-Level Interaction Insights into Carbon Utilization and Element Cycling Functions of Hydrothermarchaeota in Hydrothermal Sediment.</title>
        <authorList>
            <person name="Zhou Z."/>
            <person name="Liu Y."/>
            <person name="Xu W."/>
            <person name="Pan J."/>
            <person name="Luo Z.H."/>
            <person name="Li M."/>
        </authorList>
    </citation>
    <scope>NUCLEOTIDE SEQUENCE [LARGE SCALE GENOMIC DNA]</scope>
    <source>
        <strain evidence="1">SpSt-876</strain>
    </source>
</reference>
<gene>
    <name evidence="1" type="ORF">ENW73_01535</name>
</gene>
<dbReference type="SUPFAM" id="SSF158446">
    <property type="entry name" value="IVS-encoded protein-like"/>
    <property type="match status" value="1"/>
</dbReference>
<dbReference type="InterPro" id="IPR012657">
    <property type="entry name" value="23S_rRNA-intervening_sequence"/>
</dbReference>
<sequence length="115" mass="13532">MKRAEDLDVFKLSHKLTLEIYKITEKFSASERFGLISQMRRAAASIPMNLMEGAYRMSRKEFQHFVSIAKGSCGEIRYQLLLAKDLQYLKEDNYEELESSYERISMMLTKLYKSL</sequence>
<dbReference type="EMBL" id="DTLI01000033">
    <property type="protein sequence ID" value="HHS51535.1"/>
    <property type="molecule type" value="Genomic_DNA"/>
</dbReference>
<dbReference type="Gene3D" id="1.20.1440.60">
    <property type="entry name" value="23S rRNA-intervening sequence"/>
    <property type="match status" value="1"/>
</dbReference>
<evidence type="ECO:0000313" key="1">
    <source>
        <dbReference type="EMBL" id="HHS51535.1"/>
    </source>
</evidence>
<dbReference type="CDD" id="cd16377">
    <property type="entry name" value="23S_rRNA_IVP_like"/>
    <property type="match status" value="1"/>
</dbReference>